<feature type="region of interest" description="Disordered" evidence="1">
    <location>
        <begin position="266"/>
        <end position="288"/>
    </location>
</feature>
<feature type="compositionally biased region" description="Basic and acidic residues" evidence="1">
    <location>
        <begin position="279"/>
        <end position="288"/>
    </location>
</feature>
<feature type="domain" description="DUF4283" evidence="2">
    <location>
        <begin position="83"/>
        <end position="161"/>
    </location>
</feature>
<evidence type="ECO:0000313" key="3">
    <source>
        <dbReference type="Proteomes" id="UP001652660"/>
    </source>
</evidence>
<dbReference type="InterPro" id="IPR040256">
    <property type="entry name" value="At4g02000-like"/>
</dbReference>
<dbReference type="RefSeq" id="XP_071902777.1">
    <property type="nucleotide sequence ID" value="XM_072046676.1"/>
</dbReference>
<organism evidence="3 4">
    <name type="scientific">Coffea arabica</name>
    <name type="common">Arabian coffee</name>
    <dbReference type="NCBI Taxonomy" id="13443"/>
    <lineage>
        <taxon>Eukaryota</taxon>
        <taxon>Viridiplantae</taxon>
        <taxon>Streptophyta</taxon>
        <taxon>Embryophyta</taxon>
        <taxon>Tracheophyta</taxon>
        <taxon>Spermatophyta</taxon>
        <taxon>Magnoliopsida</taxon>
        <taxon>eudicotyledons</taxon>
        <taxon>Gunneridae</taxon>
        <taxon>Pentapetalae</taxon>
        <taxon>asterids</taxon>
        <taxon>lamiids</taxon>
        <taxon>Gentianales</taxon>
        <taxon>Rubiaceae</taxon>
        <taxon>Ixoroideae</taxon>
        <taxon>Gardenieae complex</taxon>
        <taxon>Bertiereae - Coffeeae clade</taxon>
        <taxon>Coffeeae</taxon>
        <taxon>Coffea</taxon>
    </lineage>
</organism>
<name>A0ABM4U667_COFAR</name>
<feature type="region of interest" description="Disordered" evidence="1">
    <location>
        <begin position="1"/>
        <end position="20"/>
    </location>
</feature>
<sequence>MAVRPSSVVREGAPQPSEATDVPRSFAEVVAAKQVLGFQSKSFVSVLSSAAGGPKVQAVTSTHRGEPAMLFSIEDIEWVTVPFQFALVGKFSRGRPMMEDLRRFFRTLDLKDDFSLGLLDRRHILIRLTNEANYHHLWSRSIWYIQDVPMRIFKWSTEFHVDRESSFVPVWFTLPKLPIHMFHKECLFSIVACLGRSLCVDNATAVGSRPSVARVCVEVDLQRELPGWVWISVRDRMAFWQSLVPENLPKYCNFCLHQGHSEEECRIKHPGPRSNRLGRRQEEKGRPL</sequence>
<dbReference type="PANTHER" id="PTHR31286">
    <property type="entry name" value="GLYCINE-RICH CELL WALL STRUCTURAL PROTEIN 1.8-LIKE"/>
    <property type="match status" value="1"/>
</dbReference>
<dbReference type="GeneID" id="140005653"/>
<evidence type="ECO:0000313" key="4">
    <source>
        <dbReference type="RefSeq" id="XP_071902777.1"/>
    </source>
</evidence>
<dbReference type="Pfam" id="PF14111">
    <property type="entry name" value="DUF4283"/>
    <property type="match status" value="1"/>
</dbReference>
<proteinExistence type="predicted"/>
<evidence type="ECO:0000259" key="2">
    <source>
        <dbReference type="Pfam" id="PF14111"/>
    </source>
</evidence>
<evidence type="ECO:0000256" key="1">
    <source>
        <dbReference type="SAM" id="MobiDB-lite"/>
    </source>
</evidence>
<dbReference type="Proteomes" id="UP001652660">
    <property type="component" value="Chromosome 4e"/>
</dbReference>
<gene>
    <name evidence="4" type="primary">LOC140005653</name>
</gene>
<protein>
    <recommendedName>
        <fullName evidence="2">DUF4283 domain-containing protein</fullName>
    </recommendedName>
</protein>
<dbReference type="PANTHER" id="PTHR31286:SF179">
    <property type="entry name" value="RNASE H TYPE-1 DOMAIN-CONTAINING PROTEIN"/>
    <property type="match status" value="1"/>
</dbReference>
<keyword evidence="3" id="KW-1185">Reference proteome</keyword>
<dbReference type="InterPro" id="IPR025558">
    <property type="entry name" value="DUF4283"/>
</dbReference>
<accession>A0ABM4U667</accession>
<reference evidence="4" key="1">
    <citation type="submission" date="2025-08" db="UniProtKB">
        <authorList>
            <consortium name="RefSeq"/>
        </authorList>
    </citation>
    <scope>IDENTIFICATION</scope>
    <source>
        <tissue evidence="4">Leaves</tissue>
    </source>
</reference>